<sequence>MPAKGVIQMIAGVPIDGDSRQAIPAHARAARTIMEIDLKVPSWDPMIYFGPTDTQGVHLPQMTHLLFLLF</sequence>
<organism evidence="1">
    <name type="scientific">Sesamum radiatum</name>
    <name type="common">Black benniseed</name>
    <dbReference type="NCBI Taxonomy" id="300843"/>
    <lineage>
        <taxon>Eukaryota</taxon>
        <taxon>Viridiplantae</taxon>
        <taxon>Streptophyta</taxon>
        <taxon>Embryophyta</taxon>
        <taxon>Tracheophyta</taxon>
        <taxon>Spermatophyta</taxon>
        <taxon>Magnoliopsida</taxon>
        <taxon>eudicotyledons</taxon>
        <taxon>Gunneridae</taxon>
        <taxon>Pentapetalae</taxon>
        <taxon>asterids</taxon>
        <taxon>lamiids</taxon>
        <taxon>Lamiales</taxon>
        <taxon>Pedaliaceae</taxon>
        <taxon>Sesamum</taxon>
    </lineage>
</organism>
<reference evidence="1" key="1">
    <citation type="submission" date="2020-06" db="EMBL/GenBank/DDBJ databases">
        <authorList>
            <person name="Li T."/>
            <person name="Hu X."/>
            <person name="Zhang T."/>
            <person name="Song X."/>
            <person name="Zhang H."/>
            <person name="Dai N."/>
            <person name="Sheng W."/>
            <person name="Hou X."/>
            <person name="Wei L."/>
        </authorList>
    </citation>
    <scope>NUCLEOTIDE SEQUENCE</scope>
    <source>
        <strain evidence="1">G02</strain>
        <tissue evidence="1">Leaf</tissue>
    </source>
</reference>
<protein>
    <submittedName>
        <fullName evidence="1">Uncharacterized protein</fullName>
    </submittedName>
</protein>
<reference evidence="1" key="2">
    <citation type="journal article" date="2024" name="Plant">
        <title>Genomic evolution and insights into agronomic trait innovations of Sesamum species.</title>
        <authorList>
            <person name="Miao H."/>
            <person name="Wang L."/>
            <person name="Qu L."/>
            <person name="Liu H."/>
            <person name="Sun Y."/>
            <person name="Le M."/>
            <person name="Wang Q."/>
            <person name="Wei S."/>
            <person name="Zheng Y."/>
            <person name="Lin W."/>
            <person name="Duan Y."/>
            <person name="Cao H."/>
            <person name="Xiong S."/>
            <person name="Wang X."/>
            <person name="Wei L."/>
            <person name="Li C."/>
            <person name="Ma Q."/>
            <person name="Ju M."/>
            <person name="Zhao R."/>
            <person name="Li G."/>
            <person name="Mu C."/>
            <person name="Tian Q."/>
            <person name="Mei H."/>
            <person name="Zhang T."/>
            <person name="Gao T."/>
            <person name="Zhang H."/>
        </authorList>
    </citation>
    <scope>NUCLEOTIDE SEQUENCE</scope>
    <source>
        <strain evidence="1">G02</strain>
    </source>
</reference>
<proteinExistence type="predicted"/>
<name>A0AAW2N0M9_SESRA</name>
<evidence type="ECO:0000313" key="1">
    <source>
        <dbReference type="EMBL" id="KAL0336568.1"/>
    </source>
</evidence>
<accession>A0AAW2N0M9</accession>
<gene>
    <name evidence="1" type="ORF">Sradi_4868700</name>
</gene>
<dbReference type="AlphaFoldDB" id="A0AAW2N0M9"/>
<comment type="caution">
    <text evidence="1">The sequence shown here is derived from an EMBL/GenBank/DDBJ whole genome shotgun (WGS) entry which is preliminary data.</text>
</comment>
<dbReference type="EMBL" id="JACGWJ010000021">
    <property type="protein sequence ID" value="KAL0336568.1"/>
    <property type="molecule type" value="Genomic_DNA"/>
</dbReference>